<dbReference type="AlphaFoldDB" id="A0AAD6K6E6"/>
<comment type="caution">
    <text evidence="2">The sequence shown here is derived from an EMBL/GenBank/DDBJ whole genome shotgun (WGS) entry which is preliminary data.</text>
</comment>
<proteinExistence type="predicted"/>
<sequence>MDAMTFVALVSFKSVLNLIQDENGNRWLEVHDGADQLRVGYWPKLLFTGLGDFASDVQFGGRLRSCK</sequence>
<dbReference type="Proteomes" id="UP001162972">
    <property type="component" value="Chromosome 12"/>
</dbReference>
<keyword evidence="3" id="KW-1185">Reference proteome</keyword>
<feature type="domain" description="Neprosin PEP catalytic" evidence="1">
    <location>
        <begin position="14"/>
        <end position="63"/>
    </location>
</feature>
<dbReference type="EMBL" id="JAPFFJ010000010">
    <property type="protein sequence ID" value="KAJ6417710.1"/>
    <property type="molecule type" value="Genomic_DNA"/>
</dbReference>
<dbReference type="Pfam" id="PF03080">
    <property type="entry name" value="Neprosin"/>
    <property type="match status" value="1"/>
</dbReference>
<dbReference type="InterPro" id="IPR004314">
    <property type="entry name" value="Neprosin"/>
</dbReference>
<protein>
    <recommendedName>
        <fullName evidence="1">Neprosin PEP catalytic domain-containing protein</fullName>
    </recommendedName>
</protein>
<evidence type="ECO:0000313" key="3">
    <source>
        <dbReference type="Proteomes" id="UP001162972"/>
    </source>
</evidence>
<evidence type="ECO:0000313" key="2">
    <source>
        <dbReference type="EMBL" id="KAJ6417710.1"/>
    </source>
</evidence>
<name>A0AAD6K6E6_9ROSI</name>
<reference evidence="2 3" key="1">
    <citation type="journal article" date="2023" name="Int. J. Mol. Sci.">
        <title>De Novo Assembly and Annotation of 11 Diverse Shrub Willow (Salix) Genomes Reveals Novel Gene Organization in Sex-Linked Regions.</title>
        <authorList>
            <person name="Hyden B."/>
            <person name="Feng K."/>
            <person name="Yates T.B."/>
            <person name="Jawdy S."/>
            <person name="Cereghino C."/>
            <person name="Smart L.B."/>
            <person name="Muchero W."/>
        </authorList>
    </citation>
    <scope>NUCLEOTIDE SEQUENCE [LARGE SCALE GENOMIC DNA]</scope>
    <source>
        <tissue evidence="2">Shoot tip</tissue>
    </source>
</reference>
<gene>
    <name evidence="2" type="ORF">OIU84_001147</name>
</gene>
<accession>A0AAD6K6E6</accession>
<organism evidence="2 3">
    <name type="scientific">Salix udensis</name>
    <dbReference type="NCBI Taxonomy" id="889485"/>
    <lineage>
        <taxon>Eukaryota</taxon>
        <taxon>Viridiplantae</taxon>
        <taxon>Streptophyta</taxon>
        <taxon>Embryophyta</taxon>
        <taxon>Tracheophyta</taxon>
        <taxon>Spermatophyta</taxon>
        <taxon>Magnoliopsida</taxon>
        <taxon>eudicotyledons</taxon>
        <taxon>Gunneridae</taxon>
        <taxon>Pentapetalae</taxon>
        <taxon>rosids</taxon>
        <taxon>fabids</taxon>
        <taxon>Malpighiales</taxon>
        <taxon>Salicaceae</taxon>
        <taxon>Saliceae</taxon>
        <taxon>Salix</taxon>
    </lineage>
</organism>
<evidence type="ECO:0000259" key="1">
    <source>
        <dbReference type="Pfam" id="PF03080"/>
    </source>
</evidence>